<dbReference type="PIRSF" id="PIRSF000110">
    <property type="entry name" value="G6PD"/>
    <property type="match status" value="1"/>
</dbReference>
<name>A0A1F6UQE2_9BACT</name>
<dbReference type="InterPro" id="IPR022675">
    <property type="entry name" value="G6P_DH_C"/>
</dbReference>
<dbReference type="GO" id="GO:0009051">
    <property type="term" value="P:pentose-phosphate shunt, oxidative branch"/>
    <property type="evidence" value="ECO:0007669"/>
    <property type="project" value="TreeGrafter"/>
</dbReference>
<evidence type="ECO:0000256" key="5">
    <source>
        <dbReference type="ARBA" id="ARBA00023002"/>
    </source>
</evidence>
<dbReference type="PROSITE" id="PS00069">
    <property type="entry name" value="G6P_DEHYDROGENASE"/>
    <property type="match status" value="1"/>
</dbReference>
<dbReference type="PRINTS" id="PR00079">
    <property type="entry name" value="G6PDHDRGNASE"/>
</dbReference>
<dbReference type="SUPFAM" id="SSF55347">
    <property type="entry name" value="Glyceraldehyde-3-phosphate dehydrogenase-like, C-terminal domain"/>
    <property type="match status" value="1"/>
</dbReference>
<feature type="domain" description="Glucose-6-phosphate dehydrogenase C-terminal" evidence="8">
    <location>
        <begin position="378"/>
        <end position="430"/>
    </location>
</feature>
<comment type="caution">
    <text evidence="9">The sequence shown here is derived from an EMBL/GenBank/DDBJ whole genome shotgun (WGS) entry which is preliminary data.</text>
</comment>
<keyword evidence="5" id="KW-0560">Oxidoreductase</keyword>
<gene>
    <name evidence="9" type="ORF">A2814_01045</name>
</gene>
<evidence type="ECO:0000313" key="9">
    <source>
        <dbReference type="EMBL" id="OGI59564.1"/>
    </source>
</evidence>
<protein>
    <recommendedName>
        <fullName evidence="11">Glucose-6-phosphate dehydrogenase (NADP(+))</fullName>
    </recommendedName>
</protein>
<dbReference type="Gene3D" id="3.40.50.720">
    <property type="entry name" value="NAD(P)-binding Rossmann-like Domain"/>
    <property type="match status" value="2"/>
</dbReference>
<dbReference type="Pfam" id="PF02781">
    <property type="entry name" value="G6PD_C"/>
    <property type="match status" value="2"/>
</dbReference>
<organism evidence="9 10">
    <name type="scientific">Candidatus Nomurabacteria bacterium RIFCSPHIGHO2_01_FULL_38_19</name>
    <dbReference type="NCBI Taxonomy" id="1801732"/>
    <lineage>
        <taxon>Bacteria</taxon>
        <taxon>Candidatus Nomuraibacteriota</taxon>
    </lineage>
</organism>
<feature type="domain" description="Glucose-6-phosphate dehydrogenase C-terminal" evidence="8">
    <location>
        <begin position="212"/>
        <end position="366"/>
    </location>
</feature>
<keyword evidence="4" id="KW-0521">NADP</keyword>
<evidence type="ECO:0000256" key="2">
    <source>
        <dbReference type="ARBA" id="ARBA00009975"/>
    </source>
</evidence>
<dbReference type="UniPathway" id="UPA00115"/>
<dbReference type="STRING" id="1801732.A2814_01045"/>
<evidence type="ECO:0000313" key="10">
    <source>
        <dbReference type="Proteomes" id="UP000177869"/>
    </source>
</evidence>
<evidence type="ECO:0000259" key="8">
    <source>
        <dbReference type="Pfam" id="PF02781"/>
    </source>
</evidence>
<dbReference type="PANTHER" id="PTHR23429:SF0">
    <property type="entry name" value="GLUCOSE-6-PHOSPHATE 1-DEHYDROGENASE"/>
    <property type="match status" value="1"/>
</dbReference>
<dbReference type="AlphaFoldDB" id="A0A1F6UQE2"/>
<dbReference type="Gene3D" id="3.30.360.10">
    <property type="entry name" value="Dihydrodipicolinate Reductase, domain 2"/>
    <property type="match status" value="2"/>
</dbReference>
<evidence type="ECO:0000259" key="7">
    <source>
        <dbReference type="Pfam" id="PF00479"/>
    </source>
</evidence>
<dbReference type="Pfam" id="PF00479">
    <property type="entry name" value="G6PD_N"/>
    <property type="match status" value="1"/>
</dbReference>
<dbReference type="InterPro" id="IPR036291">
    <property type="entry name" value="NAD(P)-bd_dom_sf"/>
</dbReference>
<sequence length="436" mass="50340">MMMRSSNQSLTLVVFGATGDLYQNKLSSALFNLFSLDFLPKEFRVVGFARRPLTDLDFRNFTRDAILSHLRYTVASQGNNSQKKLDDFLLRLKYTQGDLENLSDFKKLSKQLAKDDEKHRKCSNKLFYLAVPPSMYGNIFQNISEVKLTIPCADETKGMEEAWTRVLVEKPFGKDLEDAKSLDKLLGELFNESQIFRIDHYLGKETLQNILFFRFTDGRLESIWDKEHIERVRIIFHEENTIFNRGAFYDGLGILRDVGQNHMLQMLALVAMENPAGMGVEKIRDARKAVLEKTILFPDKEIVRGQYQGYLSEKNVKADSQTETFFRLTLAVNDKRWQGVDFEMEAGKALDKSEVFIEVYFKEKNKVHTFSISSNDGVIQDAYQKVLQDCILGDQTIFITTAEIMAEWRVVTDIIKKWQSRPLMIYKKGSVAEDVI</sequence>
<dbReference type="InterPro" id="IPR022674">
    <property type="entry name" value="G6P_DH_NAD-bd"/>
</dbReference>
<dbReference type="PANTHER" id="PTHR23429">
    <property type="entry name" value="GLUCOSE-6-PHOSPHATE 1-DEHYDROGENASE G6PD"/>
    <property type="match status" value="1"/>
</dbReference>
<dbReference type="EMBL" id="MFTI01000031">
    <property type="protein sequence ID" value="OGI59564.1"/>
    <property type="molecule type" value="Genomic_DNA"/>
</dbReference>
<evidence type="ECO:0000256" key="4">
    <source>
        <dbReference type="ARBA" id="ARBA00022857"/>
    </source>
</evidence>
<evidence type="ECO:0000256" key="3">
    <source>
        <dbReference type="ARBA" id="ARBA00022526"/>
    </source>
</evidence>
<evidence type="ECO:0000256" key="6">
    <source>
        <dbReference type="ARBA" id="ARBA00023277"/>
    </source>
</evidence>
<dbReference type="Proteomes" id="UP000177869">
    <property type="component" value="Unassembled WGS sequence"/>
</dbReference>
<evidence type="ECO:0008006" key="11">
    <source>
        <dbReference type="Google" id="ProtNLM"/>
    </source>
</evidence>
<dbReference type="GO" id="GO:0050661">
    <property type="term" value="F:NADP binding"/>
    <property type="evidence" value="ECO:0007669"/>
    <property type="project" value="InterPro"/>
</dbReference>
<comment type="pathway">
    <text evidence="1">Carbohydrate degradation; pentose phosphate pathway; D-ribulose 5-phosphate from D-glucose 6-phosphate (oxidative stage): step 1/3.</text>
</comment>
<evidence type="ECO:0000256" key="1">
    <source>
        <dbReference type="ARBA" id="ARBA00004937"/>
    </source>
</evidence>
<dbReference type="SUPFAM" id="SSF51735">
    <property type="entry name" value="NAD(P)-binding Rossmann-fold domains"/>
    <property type="match status" value="1"/>
</dbReference>
<accession>A0A1F6UQE2</accession>
<reference evidence="9 10" key="1">
    <citation type="journal article" date="2016" name="Nat. Commun.">
        <title>Thousands of microbial genomes shed light on interconnected biogeochemical processes in an aquifer system.</title>
        <authorList>
            <person name="Anantharaman K."/>
            <person name="Brown C.T."/>
            <person name="Hug L.A."/>
            <person name="Sharon I."/>
            <person name="Castelle C.J."/>
            <person name="Probst A.J."/>
            <person name="Thomas B.C."/>
            <person name="Singh A."/>
            <person name="Wilkins M.J."/>
            <person name="Karaoz U."/>
            <person name="Brodie E.L."/>
            <person name="Williams K.H."/>
            <person name="Hubbard S.S."/>
            <person name="Banfield J.F."/>
        </authorList>
    </citation>
    <scope>NUCLEOTIDE SEQUENCE [LARGE SCALE GENOMIC DNA]</scope>
</reference>
<keyword evidence="3" id="KW-0313">Glucose metabolism</keyword>
<feature type="domain" description="Glucose-6-phosphate dehydrogenase NAD-binding" evidence="7">
    <location>
        <begin position="13"/>
        <end position="209"/>
    </location>
</feature>
<comment type="similarity">
    <text evidence="2">Belongs to the glucose-6-phosphate dehydrogenase family.</text>
</comment>
<dbReference type="InterPro" id="IPR001282">
    <property type="entry name" value="G6P_DH"/>
</dbReference>
<dbReference type="GO" id="GO:0005829">
    <property type="term" value="C:cytosol"/>
    <property type="evidence" value="ECO:0007669"/>
    <property type="project" value="TreeGrafter"/>
</dbReference>
<proteinExistence type="inferred from homology"/>
<keyword evidence="6" id="KW-0119">Carbohydrate metabolism</keyword>
<dbReference type="InterPro" id="IPR019796">
    <property type="entry name" value="G6P_DH_AS"/>
</dbReference>
<dbReference type="GO" id="GO:0004345">
    <property type="term" value="F:glucose-6-phosphate dehydrogenase activity"/>
    <property type="evidence" value="ECO:0007669"/>
    <property type="project" value="InterPro"/>
</dbReference>
<dbReference type="GO" id="GO:0006006">
    <property type="term" value="P:glucose metabolic process"/>
    <property type="evidence" value="ECO:0007669"/>
    <property type="project" value="UniProtKB-KW"/>
</dbReference>